<accession>A0ABR2TFV6</accession>
<evidence type="ECO:0000313" key="3">
    <source>
        <dbReference type="Proteomes" id="UP001396334"/>
    </source>
</evidence>
<name>A0ABR2TFV6_9ROSI</name>
<keyword evidence="3" id="KW-1185">Reference proteome</keyword>
<proteinExistence type="predicted"/>
<comment type="caution">
    <text evidence="2">The sequence shown here is derived from an EMBL/GenBank/DDBJ whole genome shotgun (WGS) entry which is preliminary data.</text>
</comment>
<feature type="region of interest" description="Disordered" evidence="1">
    <location>
        <begin position="21"/>
        <end position="68"/>
    </location>
</feature>
<protein>
    <submittedName>
        <fullName evidence="2">Uncharacterized protein</fullName>
    </submittedName>
</protein>
<sequence>MRAGNTCNYSPCLSSVDLRLQQQEEDKTRSEERTISQKRIDPTVEIPDRNERNPLGVVFENQKEEMSR</sequence>
<dbReference type="EMBL" id="JBBPBN010000006">
    <property type="protein sequence ID" value="KAK9036216.1"/>
    <property type="molecule type" value="Genomic_DNA"/>
</dbReference>
<reference evidence="2 3" key="1">
    <citation type="journal article" date="2024" name="G3 (Bethesda)">
        <title>Genome assembly of Hibiscus sabdariffa L. provides insights into metabolisms of medicinal natural products.</title>
        <authorList>
            <person name="Kim T."/>
        </authorList>
    </citation>
    <scope>NUCLEOTIDE SEQUENCE [LARGE SCALE GENOMIC DNA]</scope>
    <source>
        <strain evidence="2">TK-2024</strain>
        <tissue evidence="2">Old leaves</tissue>
    </source>
</reference>
<organism evidence="2 3">
    <name type="scientific">Hibiscus sabdariffa</name>
    <name type="common">roselle</name>
    <dbReference type="NCBI Taxonomy" id="183260"/>
    <lineage>
        <taxon>Eukaryota</taxon>
        <taxon>Viridiplantae</taxon>
        <taxon>Streptophyta</taxon>
        <taxon>Embryophyta</taxon>
        <taxon>Tracheophyta</taxon>
        <taxon>Spermatophyta</taxon>
        <taxon>Magnoliopsida</taxon>
        <taxon>eudicotyledons</taxon>
        <taxon>Gunneridae</taxon>
        <taxon>Pentapetalae</taxon>
        <taxon>rosids</taxon>
        <taxon>malvids</taxon>
        <taxon>Malvales</taxon>
        <taxon>Malvaceae</taxon>
        <taxon>Malvoideae</taxon>
        <taxon>Hibiscus</taxon>
    </lineage>
</organism>
<evidence type="ECO:0000313" key="2">
    <source>
        <dbReference type="EMBL" id="KAK9036216.1"/>
    </source>
</evidence>
<evidence type="ECO:0000256" key="1">
    <source>
        <dbReference type="SAM" id="MobiDB-lite"/>
    </source>
</evidence>
<dbReference type="Proteomes" id="UP001396334">
    <property type="component" value="Unassembled WGS sequence"/>
</dbReference>
<feature type="compositionally biased region" description="Basic and acidic residues" evidence="1">
    <location>
        <begin position="22"/>
        <end position="52"/>
    </location>
</feature>
<gene>
    <name evidence="2" type="ORF">V6N11_078225</name>
</gene>